<dbReference type="PANTHER" id="PTHR48081:SF13">
    <property type="entry name" value="ALPHA_BETA HYDROLASE"/>
    <property type="match status" value="1"/>
</dbReference>
<dbReference type="AlphaFoldDB" id="A0A2W4WS00"/>
<dbReference type="GO" id="GO:0016787">
    <property type="term" value="F:hydrolase activity"/>
    <property type="evidence" value="ECO:0007669"/>
    <property type="project" value="UniProtKB-KW"/>
</dbReference>
<gene>
    <name evidence="4" type="ORF">DCF25_03510</name>
</gene>
<dbReference type="InterPro" id="IPR050300">
    <property type="entry name" value="GDXG_lipolytic_enzyme"/>
</dbReference>
<evidence type="ECO:0000256" key="1">
    <source>
        <dbReference type="ARBA" id="ARBA00022801"/>
    </source>
</evidence>
<keyword evidence="2" id="KW-1133">Transmembrane helix</keyword>
<protein>
    <submittedName>
        <fullName evidence="4">Esterase</fullName>
    </submittedName>
</protein>
<feature type="transmembrane region" description="Helical" evidence="2">
    <location>
        <begin position="88"/>
        <end position="105"/>
    </location>
</feature>
<dbReference type="Proteomes" id="UP000249354">
    <property type="component" value="Unassembled WGS sequence"/>
</dbReference>
<dbReference type="InterPro" id="IPR029058">
    <property type="entry name" value="AB_hydrolase_fold"/>
</dbReference>
<keyword evidence="1" id="KW-0378">Hydrolase</keyword>
<accession>A0A2W4WS00</accession>
<dbReference type="Gene3D" id="3.40.50.1820">
    <property type="entry name" value="alpha/beta hydrolase"/>
    <property type="match status" value="1"/>
</dbReference>
<dbReference type="Pfam" id="PF20434">
    <property type="entry name" value="BD-FAE"/>
    <property type="match status" value="1"/>
</dbReference>
<feature type="transmembrane region" description="Helical" evidence="2">
    <location>
        <begin position="21"/>
        <end position="38"/>
    </location>
</feature>
<organism evidence="4 5">
    <name type="scientific">Leptolyngbya foveolarum</name>
    <dbReference type="NCBI Taxonomy" id="47253"/>
    <lineage>
        <taxon>Bacteria</taxon>
        <taxon>Bacillati</taxon>
        <taxon>Cyanobacteriota</taxon>
        <taxon>Cyanophyceae</taxon>
        <taxon>Leptolyngbyales</taxon>
        <taxon>Leptolyngbyaceae</taxon>
        <taxon>Leptolyngbya group</taxon>
        <taxon>Leptolyngbya</taxon>
    </lineage>
</organism>
<evidence type="ECO:0000256" key="2">
    <source>
        <dbReference type="SAM" id="Phobius"/>
    </source>
</evidence>
<keyword evidence="2" id="KW-0812">Transmembrane</keyword>
<dbReference type="SUPFAM" id="SSF53474">
    <property type="entry name" value="alpha/beta-Hydrolases"/>
    <property type="match status" value="1"/>
</dbReference>
<reference evidence="4 5" key="2">
    <citation type="submission" date="2018-06" db="EMBL/GenBank/DDBJ databases">
        <title>Metagenomic assembly of (sub)arctic Cyanobacteria and their associated microbiome from non-axenic cultures.</title>
        <authorList>
            <person name="Baurain D."/>
        </authorList>
    </citation>
    <scope>NUCLEOTIDE SEQUENCE [LARGE SCALE GENOMIC DNA]</scope>
    <source>
        <strain evidence="4">ULC129bin1</strain>
    </source>
</reference>
<proteinExistence type="predicted"/>
<evidence type="ECO:0000313" key="4">
    <source>
        <dbReference type="EMBL" id="PZO22148.1"/>
    </source>
</evidence>
<comment type="caution">
    <text evidence="4">The sequence shown here is derived from an EMBL/GenBank/DDBJ whole genome shotgun (WGS) entry which is preliminary data.</text>
</comment>
<dbReference type="EMBL" id="QBMC01000013">
    <property type="protein sequence ID" value="PZO22148.1"/>
    <property type="molecule type" value="Genomic_DNA"/>
</dbReference>
<reference evidence="5" key="1">
    <citation type="submission" date="2018-04" db="EMBL/GenBank/DDBJ databases">
        <authorList>
            <person name="Cornet L."/>
        </authorList>
    </citation>
    <scope>NUCLEOTIDE SEQUENCE [LARGE SCALE GENOMIC DNA]</scope>
</reference>
<sequence>MRCVDCAVMRVCFRRFRLRQVIWAVTGICFFLSLWIVLPGPNLFFLRLAVGAPEISPLLGLVSAIALFFALVKLTRRGFTTYRKPPKALIGLLLVTLLLCSLPLLQQPRAVAAANRSMAIAFGPNQQPASVKAFSWLTLFQGFPEQAVRQRQNIPYETPAGVPLKLDLYQPLQPGRYPAVVAVYGGSWMRGAPAESEAMGRFLAARGYVVAALDYRHAPEYRFPAQLEDVAAGLAFVREQAEDFEIERDRIALLGWSAGAHLAMLAGFQAAEPVQSIVDFYGPVDLFNGYYDIPQPDPVDVRQVLRAFIGGTPEEFPEAYKAASPLTYVEAAEPNSLPTTLLIYGGRDHLVEARFGRSLYEALIEGDNRAVWVKIPWAEHAFDKIFNGVSNQMALHFVERFLAQTLN</sequence>
<keyword evidence="2" id="KW-0472">Membrane</keyword>
<dbReference type="InterPro" id="IPR049492">
    <property type="entry name" value="BD-FAE-like_dom"/>
</dbReference>
<feature type="domain" description="BD-FAE-like" evidence="3">
    <location>
        <begin position="166"/>
        <end position="363"/>
    </location>
</feature>
<evidence type="ECO:0000259" key="3">
    <source>
        <dbReference type="Pfam" id="PF20434"/>
    </source>
</evidence>
<evidence type="ECO:0000313" key="5">
    <source>
        <dbReference type="Proteomes" id="UP000249354"/>
    </source>
</evidence>
<feature type="transmembrane region" description="Helical" evidence="2">
    <location>
        <begin position="58"/>
        <end position="76"/>
    </location>
</feature>
<name>A0A2W4WS00_9CYAN</name>
<dbReference type="PANTHER" id="PTHR48081">
    <property type="entry name" value="AB HYDROLASE SUPERFAMILY PROTEIN C4A8.06C"/>
    <property type="match status" value="1"/>
</dbReference>